<keyword evidence="4" id="KW-1185">Reference proteome</keyword>
<feature type="region of interest" description="Disordered" evidence="1">
    <location>
        <begin position="281"/>
        <end position="361"/>
    </location>
</feature>
<dbReference type="InParanoid" id="A0A4Q1BRY6"/>
<dbReference type="AlphaFoldDB" id="A0A4Q1BRY6"/>
<sequence>MKYTQTSVALAVFGLSSRALAQYTATYYPGSEPDETQEGQYGTNQCGTTASQTSKCQNAFINSADDFCLWGPPESTSPLGDGTNKIGNVEEIVVSYCLKDGYGTRIIPSGTLTGAHFVKVVNDQVSYVQVTGQGDMTKMGLYPGDDGGELDVTDETAWTGLGNPQGGVVFTNAFTGNYEQTHEWTSFISPVDFCFRACRDGPNAAGWCEHIYDTLGCSFTIPGDMGSGFDNCDSDPALQPGVYDGATFNQGDPTTPAPHPAAATYQCTPFASVGGGTANLAATPSSSASASGSSGSGSMVSSTSMSMSSASSMSSSMSNSSSSASITSRASSMTTMRSTTSSRASTSSTSASASSTAGSASVNVGVSGLTWLVAGVIGGAAAMI</sequence>
<comment type="caution">
    <text evidence="3">The sequence shown here is derived from an EMBL/GenBank/DDBJ whole genome shotgun (WGS) entry which is preliminary data.</text>
</comment>
<evidence type="ECO:0008006" key="5">
    <source>
        <dbReference type="Google" id="ProtNLM"/>
    </source>
</evidence>
<keyword evidence="2" id="KW-0732">Signal</keyword>
<dbReference type="EMBL" id="SDIL01000015">
    <property type="protein sequence ID" value="RXK40739.1"/>
    <property type="molecule type" value="Genomic_DNA"/>
</dbReference>
<evidence type="ECO:0000313" key="4">
    <source>
        <dbReference type="Proteomes" id="UP000289152"/>
    </source>
</evidence>
<reference evidence="3 4" key="1">
    <citation type="submission" date="2016-06" db="EMBL/GenBank/DDBJ databases">
        <title>Evolution of pathogenesis and genome organization in the Tremellales.</title>
        <authorList>
            <person name="Cuomo C."/>
            <person name="Litvintseva A."/>
            <person name="Heitman J."/>
            <person name="Chen Y."/>
            <person name="Sun S."/>
            <person name="Springer D."/>
            <person name="Dromer F."/>
            <person name="Young S."/>
            <person name="Zeng Q."/>
            <person name="Chapman S."/>
            <person name="Gujja S."/>
            <person name="Saif S."/>
            <person name="Birren B."/>
        </authorList>
    </citation>
    <scope>NUCLEOTIDE SEQUENCE [LARGE SCALE GENOMIC DNA]</scope>
    <source>
        <strain evidence="3 4">ATCC 28783</strain>
    </source>
</reference>
<proteinExistence type="predicted"/>
<name>A0A4Q1BRY6_TREME</name>
<gene>
    <name evidence="3" type="ORF">M231_01991</name>
</gene>
<dbReference type="Proteomes" id="UP000289152">
    <property type="component" value="Unassembled WGS sequence"/>
</dbReference>
<dbReference type="STRING" id="5217.A0A4Q1BRY6"/>
<evidence type="ECO:0000313" key="3">
    <source>
        <dbReference type="EMBL" id="RXK40739.1"/>
    </source>
</evidence>
<dbReference type="VEuPathDB" id="FungiDB:TREMEDRAFT_37309"/>
<accession>A0A4Q1BRY6</accession>
<feature type="signal peptide" evidence="2">
    <location>
        <begin position="1"/>
        <end position="21"/>
    </location>
</feature>
<feature type="region of interest" description="Disordered" evidence="1">
    <location>
        <begin position="243"/>
        <end position="262"/>
    </location>
</feature>
<evidence type="ECO:0000256" key="1">
    <source>
        <dbReference type="SAM" id="MobiDB-lite"/>
    </source>
</evidence>
<dbReference type="OrthoDB" id="2564904at2759"/>
<organism evidence="3 4">
    <name type="scientific">Tremella mesenterica</name>
    <name type="common">Jelly fungus</name>
    <dbReference type="NCBI Taxonomy" id="5217"/>
    <lineage>
        <taxon>Eukaryota</taxon>
        <taxon>Fungi</taxon>
        <taxon>Dikarya</taxon>
        <taxon>Basidiomycota</taxon>
        <taxon>Agaricomycotina</taxon>
        <taxon>Tremellomycetes</taxon>
        <taxon>Tremellales</taxon>
        <taxon>Tremellaceae</taxon>
        <taxon>Tremella</taxon>
    </lineage>
</organism>
<evidence type="ECO:0000256" key="2">
    <source>
        <dbReference type="SAM" id="SignalP"/>
    </source>
</evidence>
<feature type="chain" id="PRO_5020352935" description="Immunoreactive mannoprotein MP88" evidence="2">
    <location>
        <begin position="22"/>
        <end position="384"/>
    </location>
</feature>
<protein>
    <recommendedName>
        <fullName evidence="5">Immunoreactive mannoprotein MP88</fullName>
    </recommendedName>
</protein>